<dbReference type="EC" id="5.2.1.8" evidence="2"/>
<dbReference type="RefSeq" id="WP_183604187.1">
    <property type="nucleotide sequence ID" value="NZ_JACHXK010000026.1"/>
</dbReference>
<dbReference type="SUPFAM" id="SSF109998">
    <property type="entry name" value="Triger factor/SurA peptide-binding domain-like"/>
    <property type="match status" value="1"/>
</dbReference>
<feature type="region of interest" description="Disordered" evidence="7">
    <location>
        <begin position="32"/>
        <end position="52"/>
    </location>
</feature>
<evidence type="ECO:0000256" key="7">
    <source>
        <dbReference type="SAM" id="MobiDB-lite"/>
    </source>
</evidence>
<evidence type="ECO:0000256" key="3">
    <source>
        <dbReference type="ARBA" id="ARBA00022729"/>
    </source>
</evidence>
<feature type="transmembrane region" description="Helical" evidence="8">
    <location>
        <begin position="12"/>
        <end position="30"/>
    </location>
</feature>
<dbReference type="InterPro" id="IPR046357">
    <property type="entry name" value="PPIase_dom_sf"/>
</dbReference>
<dbReference type="GO" id="GO:0015031">
    <property type="term" value="P:protein transport"/>
    <property type="evidence" value="ECO:0007669"/>
    <property type="project" value="InterPro"/>
</dbReference>
<evidence type="ECO:0000256" key="6">
    <source>
        <dbReference type="PROSITE-ProRule" id="PRU00278"/>
    </source>
</evidence>
<evidence type="ECO:0000256" key="2">
    <source>
        <dbReference type="ARBA" id="ARBA00013194"/>
    </source>
</evidence>
<dbReference type="PROSITE" id="PS01096">
    <property type="entry name" value="PPIC_PPIASE_1"/>
    <property type="match status" value="1"/>
</dbReference>
<dbReference type="PANTHER" id="PTHR47245">
    <property type="entry name" value="PEPTIDYLPROLYL ISOMERASE"/>
    <property type="match status" value="1"/>
</dbReference>
<dbReference type="InterPro" id="IPR050245">
    <property type="entry name" value="PrsA_foldase"/>
</dbReference>
<dbReference type="EMBL" id="JACHXK010000026">
    <property type="protein sequence ID" value="MBB3114141.1"/>
    <property type="molecule type" value="Genomic_DNA"/>
</dbReference>
<dbReference type="InterPro" id="IPR000297">
    <property type="entry name" value="PPIase_PpiC"/>
</dbReference>
<evidence type="ECO:0000313" key="11">
    <source>
        <dbReference type="Proteomes" id="UP000570361"/>
    </source>
</evidence>
<sequence length="320" mass="35232">MGKDRVLRRIVLLQAVCMIVLTVVVVAQVFRPGGNENGDREEDSADSPSEASQQIAATIGGESITTKELMEQLREQYGDTVLQALLSSAAVRMEAEALGLQVTPEELDHELQSMMAGYEDEEHYYAQMKEALGLSPEAIRRDTEHKLLLEKITIHDVQVSDEEINAYIEANQVLFEPAVSYRLAWIVTGSEEEADEVLDQLAQGADFAELARAYSIDSDTADSGGVLGLIDQYDPYFEQEVLAAAAELHFGEITGPIPALDGQAVIKLIERIESTPMSEALIRETARKEVALSKAESLRDVEERLLTKYEAHVRVSPGTP</sequence>
<evidence type="ECO:0000256" key="1">
    <source>
        <dbReference type="ARBA" id="ARBA00000971"/>
    </source>
</evidence>
<evidence type="ECO:0000256" key="4">
    <source>
        <dbReference type="ARBA" id="ARBA00023110"/>
    </source>
</evidence>
<evidence type="ECO:0000313" key="10">
    <source>
        <dbReference type="EMBL" id="MBB3114141.1"/>
    </source>
</evidence>
<dbReference type="SUPFAM" id="SSF54534">
    <property type="entry name" value="FKBP-like"/>
    <property type="match status" value="1"/>
</dbReference>
<keyword evidence="11" id="KW-1185">Reference proteome</keyword>
<dbReference type="GO" id="GO:0003755">
    <property type="term" value="F:peptidyl-prolyl cis-trans isomerase activity"/>
    <property type="evidence" value="ECO:0007669"/>
    <property type="project" value="UniProtKB-KW"/>
</dbReference>
<keyword evidence="5 6" id="KW-0413">Isomerase</keyword>
<feature type="domain" description="PpiC" evidence="9">
    <location>
        <begin position="178"/>
        <end position="270"/>
    </location>
</feature>
<dbReference type="InterPro" id="IPR023058">
    <property type="entry name" value="PPIase_PpiC_CS"/>
</dbReference>
<keyword evidence="4 6" id="KW-0697">Rotamase</keyword>
<keyword evidence="3" id="KW-0732">Signal</keyword>
<dbReference type="InterPro" id="IPR027304">
    <property type="entry name" value="Trigger_fact/SurA_dom_sf"/>
</dbReference>
<name>A0A7W5B5R3_9BACL</name>
<organism evidence="10 11">
    <name type="scientific">Paenibacillus phyllosphaerae</name>
    <dbReference type="NCBI Taxonomy" id="274593"/>
    <lineage>
        <taxon>Bacteria</taxon>
        <taxon>Bacillati</taxon>
        <taxon>Bacillota</taxon>
        <taxon>Bacilli</taxon>
        <taxon>Bacillales</taxon>
        <taxon>Paenibacillaceae</taxon>
        <taxon>Paenibacillus</taxon>
    </lineage>
</organism>
<keyword evidence="8" id="KW-1133">Transmembrane helix</keyword>
<dbReference type="Pfam" id="PF13624">
    <property type="entry name" value="SurA_N_3"/>
    <property type="match status" value="1"/>
</dbReference>
<dbReference type="InterPro" id="IPR037041">
    <property type="entry name" value="Trigger_fac_C_sf"/>
</dbReference>
<dbReference type="GO" id="GO:0006457">
    <property type="term" value="P:protein folding"/>
    <property type="evidence" value="ECO:0007669"/>
    <property type="project" value="InterPro"/>
</dbReference>
<dbReference type="Gene3D" id="3.10.50.40">
    <property type="match status" value="1"/>
</dbReference>
<comment type="catalytic activity">
    <reaction evidence="1">
        <text>[protein]-peptidylproline (omega=180) = [protein]-peptidylproline (omega=0)</text>
        <dbReference type="Rhea" id="RHEA:16237"/>
        <dbReference type="Rhea" id="RHEA-COMP:10747"/>
        <dbReference type="Rhea" id="RHEA-COMP:10748"/>
        <dbReference type="ChEBI" id="CHEBI:83833"/>
        <dbReference type="ChEBI" id="CHEBI:83834"/>
        <dbReference type="EC" id="5.2.1.8"/>
    </reaction>
</comment>
<dbReference type="Gene3D" id="1.10.3120.10">
    <property type="entry name" value="Trigger factor, C-terminal domain"/>
    <property type="match status" value="1"/>
</dbReference>
<evidence type="ECO:0000259" key="9">
    <source>
        <dbReference type="PROSITE" id="PS50198"/>
    </source>
</evidence>
<reference evidence="10 11" key="1">
    <citation type="submission" date="2020-08" db="EMBL/GenBank/DDBJ databases">
        <title>Genomic Encyclopedia of Type Strains, Phase III (KMG-III): the genomes of soil and plant-associated and newly described type strains.</title>
        <authorList>
            <person name="Whitman W."/>
        </authorList>
    </citation>
    <scope>NUCLEOTIDE SEQUENCE [LARGE SCALE GENOMIC DNA]</scope>
    <source>
        <strain evidence="10 11">CECT 5862</strain>
    </source>
</reference>
<evidence type="ECO:0000256" key="8">
    <source>
        <dbReference type="SAM" id="Phobius"/>
    </source>
</evidence>
<evidence type="ECO:0000256" key="5">
    <source>
        <dbReference type="ARBA" id="ARBA00023235"/>
    </source>
</evidence>
<accession>A0A7W5B5R3</accession>
<dbReference type="AlphaFoldDB" id="A0A7W5B5R3"/>
<dbReference type="PROSITE" id="PS50198">
    <property type="entry name" value="PPIC_PPIASE_2"/>
    <property type="match status" value="1"/>
</dbReference>
<comment type="caution">
    <text evidence="10">The sequence shown here is derived from an EMBL/GenBank/DDBJ whole genome shotgun (WGS) entry which is preliminary data.</text>
</comment>
<proteinExistence type="predicted"/>
<keyword evidence="8" id="KW-0472">Membrane</keyword>
<gene>
    <name evidence="10" type="ORF">FHS18_006257</name>
</gene>
<dbReference type="Proteomes" id="UP000570361">
    <property type="component" value="Unassembled WGS sequence"/>
</dbReference>
<dbReference type="PANTHER" id="PTHR47245:SF1">
    <property type="entry name" value="FOLDASE PROTEIN PRSA"/>
    <property type="match status" value="1"/>
</dbReference>
<keyword evidence="8" id="KW-0812">Transmembrane</keyword>
<dbReference type="Pfam" id="PF00639">
    <property type="entry name" value="Rotamase"/>
    <property type="match status" value="1"/>
</dbReference>
<protein>
    <recommendedName>
        <fullName evidence="2">peptidylprolyl isomerase</fullName>
        <ecNumber evidence="2">5.2.1.8</ecNumber>
    </recommendedName>
</protein>